<keyword evidence="3" id="KW-1185">Reference proteome</keyword>
<accession>C5FE07</accession>
<dbReference type="eggNOG" id="ENOG502SZT4">
    <property type="taxonomic scope" value="Eukaryota"/>
</dbReference>
<dbReference type="AlphaFoldDB" id="C5FE07"/>
<proteinExistence type="predicted"/>
<protein>
    <submittedName>
        <fullName evidence="2">Uncharacterized protein</fullName>
    </submittedName>
</protein>
<organism evidence="2 3">
    <name type="scientific">Arthroderma otae (strain ATCC MYA-4605 / CBS 113480)</name>
    <name type="common">Microsporum canis</name>
    <dbReference type="NCBI Taxonomy" id="554155"/>
    <lineage>
        <taxon>Eukaryota</taxon>
        <taxon>Fungi</taxon>
        <taxon>Dikarya</taxon>
        <taxon>Ascomycota</taxon>
        <taxon>Pezizomycotina</taxon>
        <taxon>Eurotiomycetes</taxon>
        <taxon>Eurotiomycetidae</taxon>
        <taxon>Onygenales</taxon>
        <taxon>Arthrodermataceae</taxon>
        <taxon>Microsporum</taxon>
    </lineage>
</organism>
<dbReference type="EMBL" id="DS995701">
    <property type="protein sequence ID" value="EEQ28041.1"/>
    <property type="molecule type" value="Genomic_DNA"/>
</dbReference>
<gene>
    <name evidence="2" type="ORF">MCYG_00929</name>
</gene>
<dbReference type="OrthoDB" id="4187259at2759"/>
<sequence>MSKIIRRFISYIGKTKLEDFVDPKVQSQVQNFCEDREKKDSRCIKAEIKGTRFHRSHDDPTDEKEVLTIKFFNEDDKRVGTGHLHEDGTYKFRYKRPPPEDAANGYENQ</sequence>
<evidence type="ECO:0000313" key="3">
    <source>
        <dbReference type="Proteomes" id="UP000002035"/>
    </source>
</evidence>
<feature type="region of interest" description="Disordered" evidence="1">
    <location>
        <begin position="89"/>
        <end position="109"/>
    </location>
</feature>
<dbReference type="OMA" id="AHVHEDG"/>
<dbReference type="VEuPathDB" id="FungiDB:MCYG_00929"/>
<evidence type="ECO:0000313" key="2">
    <source>
        <dbReference type="EMBL" id="EEQ28041.1"/>
    </source>
</evidence>
<name>C5FE07_ARTOC</name>
<dbReference type="HOGENOM" id="CLU_2183334_0_0_1"/>
<dbReference type="Proteomes" id="UP000002035">
    <property type="component" value="Unassembled WGS sequence"/>
</dbReference>
<reference evidence="3" key="1">
    <citation type="journal article" date="2012" name="MBio">
        <title>Comparative genome analysis of Trichophyton rubrum and related dermatophytes reveals candidate genes involved in infection.</title>
        <authorList>
            <person name="Martinez D.A."/>
            <person name="Oliver B.G."/>
            <person name="Graeser Y."/>
            <person name="Goldberg J.M."/>
            <person name="Li W."/>
            <person name="Martinez-Rossi N.M."/>
            <person name="Monod M."/>
            <person name="Shelest E."/>
            <person name="Barton R.C."/>
            <person name="Birch E."/>
            <person name="Brakhage A.A."/>
            <person name="Chen Z."/>
            <person name="Gurr S.J."/>
            <person name="Heiman D."/>
            <person name="Heitman J."/>
            <person name="Kosti I."/>
            <person name="Rossi A."/>
            <person name="Saif S."/>
            <person name="Samalova M."/>
            <person name="Saunders C.W."/>
            <person name="Shea T."/>
            <person name="Summerbell R.C."/>
            <person name="Xu J."/>
            <person name="Young S."/>
            <person name="Zeng Q."/>
            <person name="Birren B.W."/>
            <person name="Cuomo C.A."/>
            <person name="White T.C."/>
        </authorList>
    </citation>
    <scope>NUCLEOTIDE SEQUENCE [LARGE SCALE GENOMIC DNA]</scope>
    <source>
        <strain evidence="3">ATCC MYA-4605 / CBS 113480</strain>
    </source>
</reference>
<dbReference type="RefSeq" id="XP_002850825.1">
    <property type="nucleotide sequence ID" value="XM_002850779.1"/>
</dbReference>
<evidence type="ECO:0000256" key="1">
    <source>
        <dbReference type="SAM" id="MobiDB-lite"/>
    </source>
</evidence>
<dbReference type="GeneID" id="9223561"/>